<name>A0ABX8J873_9BACT</name>
<dbReference type="RefSeq" id="WP_216798576.1">
    <property type="nucleotide sequence ID" value="NZ_CP076723.1"/>
</dbReference>
<proteinExistence type="predicted"/>
<gene>
    <name evidence="1" type="ORF">KP004_10895</name>
</gene>
<dbReference type="PANTHER" id="PTHR35271:SF1">
    <property type="entry name" value="ABC TRANSPORTER, SUBSTRATE-BINDING LIPOPROTEIN"/>
    <property type="match status" value="1"/>
</dbReference>
<organism evidence="1 2">
    <name type="scientific">Geomonas oryzisoli</name>
    <dbReference type="NCBI Taxonomy" id="2847992"/>
    <lineage>
        <taxon>Bacteria</taxon>
        <taxon>Pseudomonadati</taxon>
        <taxon>Thermodesulfobacteriota</taxon>
        <taxon>Desulfuromonadia</taxon>
        <taxon>Geobacterales</taxon>
        <taxon>Geobacteraceae</taxon>
        <taxon>Geomonas</taxon>
    </lineage>
</organism>
<dbReference type="PANTHER" id="PTHR35271">
    <property type="entry name" value="ABC TRANSPORTER, SUBSTRATE-BINDING LIPOPROTEIN-RELATED"/>
    <property type="match status" value="1"/>
</dbReference>
<keyword evidence="2" id="KW-1185">Reference proteome</keyword>
<evidence type="ECO:0000313" key="1">
    <source>
        <dbReference type="EMBL" id="QWV91740.1"/>
    </source>
</evidence>
<accession>A0ABX8J873</accession>
<dbReference type="EMBL" id="CP076723">
    <property type="protein sequence ID" value="QWV91740.1"/>
    <property type="molecule type" value="Genomic_DNA"/>
</dbReference>
<evidence type="ECO:0000313" key="2">
    <source>
        <dbReference type="Proteomes" id="UP000683557"/>
    </source>
</evidence>
<sequence>MSLLRLLVLVFFTLIPTLALAYDVLLLQSMHDKGYDEAVRGFKRDYRGSVRRIVLTDYADFDLTRITREEHPKLIVAVGDRALEVAQKQHATPVVYMMALNAKPRRPASGVSMLLDPARYLSVLEELGCERVGVLYDPARSGAYVKRALALAGRSRIRLVLREVHAPKETPAMIASLKGKVDALWMLPDTTAVSPGSTEAYFLFSQAERVPVVTFAEVYLSMGGAVALIIDRYDIGRQLAELAQNVLDGNQQDEGGEPPRRAVTRTNEGVVRQLRLNSLAGR</sequence>
<dbReference type="Proteomes" id="UP000683557">
    <property type="component" value="Chromosome"/>
</dbReference>
<protein>
    <submittedName>
        <fullName evidence="1">ABC transporter substrate-binding protein</fullName>
    </submittedName>
</protein>
<reference evidence="1 2" key="1">
    <citation type="submission" date="2021-06" db="EMBL/GenBank/DDBJ databases">
        <title>Gemonas diversity in paddy soil.</title>
        <authorList>
            <person name="Liu G."/>
        </authorList>
    </citation>
    <scope>NUCLEOTIDE SEQUENCE [LARGE SCALE GENOMIC DNA]</scope>
    <source>
        <strain evidence="1 2">RG10</strain>
    </source>
</reference>
<dbReference type="Pfam" id="PF04392">
    <property type="entry name" value="ABC_sub_bind"/>
    <property type="match status" value="1"/>
</dbReference>
<dbReference type="InterPro" id="IPR007487">
    <property type="entry name" value="ABC_transpt-TYRBP-like"/>
</dbReference>